<keyword evidence="5" id="KW-1185">Reference proteome</keyword>
<feature type="chain" id="PRO_5046342708" description="Fibrinogen C-terminal domain-containing protein" evidence="2">
    <location>
        <begin position="20"/>
        <end position="175"/>
    </location>
</feature>
<sequence>MVTYKQLLLLLIVAIGCQFQEILPQGRQSCVDRNVDFLMQEMKKMKDDIRELKSRVMYLEKNRAVQKDCLGWYKFGMREDGIFRISPDGEHSFEVNCDMVNGGWTIIQQRIDGYVSFDRLWVDYKIGFGNLSSDHWIGLENIHLLTKQSAVHISFEIGNGINRKFSNCSVLWVSG</sequence>
<feature type="domain" description="Fibrinogen C-terminal" evidence="3">
    <location>
        <begin position="60"/>
        <end position="175"/>
    </location>
</feature>
<accession>A0ABQ9FXI2</accession>
<evidence type="ECO:0000313" key="5">
    <source>
        <dbReference type="Proteomes" id="UP001217089"/>
    </source>
</evidence>
<dbReference type="InterPro" id="IPR050373">
    <property type="entry name" value="Fibrinogen_C-term_domain"/>
</dbReference>
<reference evidence="4 5" key="1">
    <citation type="submission" date="2022-12" db="EMBL/GenBank/DDBJ databases">
        <title>Chromosome-level genome of Tegillarca granosa.</title>
        <authorList>
            <person name="Kim J."/>
        </authorList>
    </citation>
    <scope>NUCLEOTIDE SEQUENCE [LARGE SCALE GENOMIC DNA]</scope>
    <source>
        <strain evidence="4">Teg-2019</strain>
        <tissue evidence="4">Adductor muscle</tissue>
    </source>
</reference>
<dbReference type="PROSITE" id="PS51406">
    <property type="entry name" value="FIBRINOGEN_C_2"/>
    <property type="match status" value="1"/>
</dbReference>
<comment type="caution">
    <text evidence="4">The sequence shown here is derived from an EMBL/GenBank/DDBJ whole genome shotgun (WGS) entry which is preliminary data.</text>
</comment>
<dbReference type="PANTHER" id="PTHR19143:SF379">
    <property type="entry name" value="FIBROLEUKIN-LIKE"/>
    <property type="match status" value="1"/>
</dbReference>
<dbReference type="PANTHER" id="PTHR19143">
    <property type="entry name" value="FIBRINOGEN/TENASCIN/ANGIOPOEITIN"/>
    <property type="match status" value="1"/>
</dbReference>
<dbReference type="Gene3D" id="3.90.215.10">
    <property type="entry name" value="Gamma Fibrinogen, chain A, domain 1"/>
    <property type="match status" value="1"/>
</dbReference>
<feature type="coiled-coil region" evidence="1">
    <location>
        <begin position="35"/>
        <end position="62"/>
    </location>
</feature>
<dbReference type="EMBL" id="JARBDR010000018">
    <property type="protein sequence ID" value="KAJ8321967.1"/>
    <property type="molecule type" value="Genomic_DNA"/>
</dbReference>
<dbReference type="PROSITE" id="PS51257">
    <property type="entry name" value="PROKAR_LIPOPROTEIN"/>
    <property type="match status" value="1"/>
</dbReference>
<dbReference type="InterPro" id="IPR002181">
    <property type="entry name" value="Fibrinogen_a/b/g_C_dom"/>
</dbReference>
<name>A0ABQ9FXI2_TEGGR</name>
<evidence type="ECO:0000256" key="2">
    <source>
        <dbReference type="SAM" id="SignalP"/>
    </source>
</evidence>
<evidence type="ECO:0000256" key="1">
    <source>
        <dbReference type="SAM" id="Coils"/>
    </source>
</evidence>
<keyword evidence="2" id="KW-0732">Signal</keyword>
<keyword evidence="1" id="KW-0175">Coiled coil</keyword>
<protein>
    <recommendedName>
        <fullName evidence="3">Fibrinogen C-terminal domain-containing protein</fullName>
    </recommendedName>
</protein>
<dbReference type="InterPro" id="IPR036056">
    <property type="entry name" value="Fibrinogen-like_C"/>
</dbReference>
<feature type="signal peptide" evidence="2">
    <location>
        <begin position="1"/>
        <end position="19"/>
    </location>
</feature>
<proteinExistence type="predicted"/>
<organism evidence="4 5">
    <name type="scientific">Tegillarca granosa</name>
    <name type="common">Malaysian cockle</name>
    <name type="synonym">Anadara granosa</name>
    <dbReference type="NCBI Taxonomy" id="220873"/>
    <lineage>
        <taxon>Eukaryota</taxon>
        <taxon>Metazoa</taxon>
        <taxon>Spiralia</taxon>
        <taxon>Lophotrochozoa</taxon>
        <taxon>Mollusca</taxon>
        <taxon>Bivalvia</taxon>
        <taxon>Autobranchia</taxon>
        <taxon>Pteriomorphia</taxon>
        <taxon>Arcoida</taxon>
        <taxon>Arcoidea</taxon>
        <taxon>Arcidae</taxon>
        <taxon>Tegillarca</taxon>
    </lineage>
</organism>
<evidence type="ECO:0000259" key="3">
    <source>
        <dbReference type="PROSITE" id="PS51406"/>
    </source>
</evidence>
<dbReference type="Proteomes" id="UP001217089">
    <property type="component" value="Unassembled WGS sequence"/>
</dbReference>
<evidence type="ECO:0000313" key="4">
    <source>
        <dbReference type="EMBL" id="KAJ8321967.1"/>
    </source>
</evidence>
<dbReference type="SMART" id="SM00186">
    <property type="entry name" value="FBG"/>
    <property type="match status" value="1"/>
</dbReference>
<dbReference type="SUPFAM" id="SSF56496">
    <property type="entry name" value="Fibrinogen C-terminal domain-like"/>
    <property type="match status" value="1"/>
</dbReference>
<gene>
    <name evidence="4" type="ORF">KUTeg_000438</name>
</gene>
<dbReference type="Pfam" id="PF00147">
    <property type="entry name" value="Fibrinogen_C"/>
    <property type="match status" value="1"/>
</dbReference>
<dbReference type="InterPro" id="IPR014716">
    <property type="entry name" value="Fibrinogen_a/b/g_C_1"/>
</dbReference>